<feature type="transmembrane region" description="Helical" evidence="1">
    <location>
        <begin position="20"/>
        <end position="41"/>
    </location>
</feature>
<feature type="transmembrane region" description="Helical" evidence="1">
    <location>
        <begin position="101"/>
        <end position="122"/>
    </location>
</feature>
<proteinExistence type="predicted"/>
<feature type="transmembrane region" description="Helical" evidence="1">
    <location>
        <begin position="61"/>
        <end position="80"/>
    </location>
</feature>
<feature type="domain" description="DUF1206" evidence="2">
    <location>
        <begin position="18"/>
        <end position="85"/>
    </location>
</feature>
<evidence type="ECO:0000256" key="1">
    <source>
        <dbReference type="SAM" id="Phobius"/>
    </source>
</evidence>
<feature type="domain" description="DUF1206" evidence="2">
    <location>
        <begin position="194"/>
        <end position="262"/>
    </location>
</feature>
<protein>
    <recommendedName>
        <fullName evidence="2">DUF1206 domain-containing protein</fullName>
    </recommendedName>
</protein>
<reference evidence="3" key="1">
    <citation type="submission" date="2021-01" db="EMBL/GenBank/DDBJ databases">
        <title>Genomic Encyclopedia of Type Strains, Phase IV (KMG-IV): sequencing the most valuable type-strain genomes for metagenomic binning, comparative biology and taxonomic classification.</title>
        <authorList>
            <person name="Goeker M."/>
        </authorList>
    </citation>
    <scope>NUCLEOTIDE SEQUENCE</scope>
    <source>
        <strain evidence="3">DSM 21943</strain>
    </source>
</reference>
<evidence type="ECO:0000313" key="4">
    <source>
        <dbReference type="Proteomes" id="UP001179280"/>
    </source>
</evidence>
<name>A0ABS2SW65_9BACI</name>
<dbReference type="Pfam" id="PF06724">
    <property type="entry name" value="DUF1206"/>
    <property type="match status" value="3"/>
</dbReference>
<keyword evidence="1" id="KW-0472">Membrane</keyword>
<accession>A0ABS2SW65</accession>
<gene>
    <name evidence="3" type="ORF">JOC54_001963</name>
</gene>
<organism evidence="3 4">
    <name type="scientific">Shouchella xiaoxiensis</name>
    <dbReference type="NCBI Taxonomy" id="766895"/>
    <lineage>
        <taxon>Bacteria</taxon>
        <taxon>Bacillati</taxon>
        <taxon>Bacillota</taxon>
        <taxon>Bacilli</taxon>
        <taxon>Bacillales</taxon>
        <taxon>Bacillaceae</taxon>
        <taxon>Shouchella</taxon>
    </lineage>
</organism>
<feature type="transmembrane region" description="Helical" evidence="1">
    <location>
        <begin position="187"/>
        <end position="216"/>
    </location>
</feature>
<comment type="caution">
    <text evidence="3">The sequence shown here is derived from an EMBL/GenBank/DDBJ whole genome shotgun (WGS) entry which is preliminary data.</text>
</comment>
<evidence type="ECO:0000313" key="3">
    <source>
        <dbReference type="EMBL" id="MBM7838704.1"/>
    </source>
</evidence>
<keyword evidence="1" id="KW-1133">Transmembrane helix</keyword>
<dbReference type="Proteomes" id="UP001179280">
    <property type="component" value="Unassembled WGS sequence"/>
</dbReference>
<dbReference type="InterPro" id="IPR009597">
    <property type="entry name" value="DUF1206"/>
</dbReference>
<evidence type="ECO:0000259" key="2">
    <source>
        <dbReference type="Pfam" id="PF06724"/>
    </source>
</evidence>
<feature type="transmembrane region" description="Helical" evidence="1">
    <location>
        <begin position="236"/>
        <end position="258"/>
    </location>
</feature>
<sequence length="268" mass="29101">MAVKKQSIKSSMVTFTRFGFISQGFVFLLMGGLALMVAFGINEDTEDMNGALQSLGQIPFGQLLLWLIGFGLIAFILLMIMKSIKDTGNAGKDKLGLMKRIGYLGIAAMYISIAANAFRFAMNSDQMGDSPETWSATLLSQPFGQWIVGIGGLAIIGGGIGQIVIGFKRSFMQLFDLHRMSVKEKKLTRSIGTFGHVARGIVFLLMGYFVCITAWQQDPDETVGFDGALAIILQQPYGSFALSIVAIGLASYGLFAIVRSKYETISLK</sequence>
<keyword evidence="1" id="KW-0812">Transmembrane</keyword>
<dbReference type="EMBL" id="JAFBCV010000005">
    <property type="protein sequence ID" value="MBM7838704.1"/>
    <property type="molecule type" value="Genomic_DNA"/>
</dbReference>
<feature type="domain" description="DUF1206" evidence="2">
    <location>
        <begin position="101"/>
        <end position="169"/>
    </location>
</feature>
<feature type="transmembrane region" description="Helical" evidence="1">
    <location>
        <begin position="142"/>
        <end position="167"/>
    </location>
</feature>
<keyword evidence="4" id="KW-1185">Reference proteome</keyword>
<dbReference type="RefSeq" id="WP_204465939.1">
    <property type="nucleotide sequence ID" value="NZ_JAFBCV010000005.1"/>
</dbReference>